<dbReference type="Proteomes" id="UP000035681">
    <property type="component" value="Unplaced"/>
</dbReference>
<dbReference type="GO" id="GO:0007606">
    <property type="term" value="P:sensory perception of chemical stimulus"/>
    <property type="evidence" value="ECO:0007669"/>
    <property type="project" value="UniProtKB-ARBA"/>
</dbReference>
<dbReference type="InterPro" id="IPR001828">
    <property type="entry name" value="ANF_lig-bd_rcpt"/>
</dbReference>
<name>A0AAF5D062_STRER</name>
<evidence type="ECO:0000256" key="12">
    <source>
        <dbReference type="ARBA" id="ARBA00023180"/>
    </source>
</evidence>
<keyword evidence="13 15" id="KW-0456">Lyase</keyword>
<keyword evidence="7" id="KW-0732">Signal</keyword>
<dbReference type="InterPro" id="IPR018297">
    <property type="entry name" value="A/G_cyclase_CS"/>
</dbReference>
<evidence type="ECO:0000313" key="21">
    <source>
        <dbReference type="WBParaSite" id="TCONS_00004010.p1"/>
    </source>
</evidence>
<comment type="subcellular location">
    <subcellularLocation>
        <location evidence="2">Cell membrane</location>
    </subcellularLocation>
    <subcellularLocation>
        <location evidence="3">Membrane</location>
        <topology evidence="3">Single-pass type I membrane protein</topology>
    </subcellularLocation>
</comment>
<dbReference type="GO" id="GO:0004016">
    <property type="term" value="F:adenylate cyclase activity"/>
    <property type="evidence" value="ECO:0007669"/>
    <property type="project" value="TreeGrafter"/>
</dbReference>
<evidence type="ECO:0000259" key="19">
    <source>
        <dbReference type="PROSITE" id="PS50125"/>
    </source>
</evidence>
<protein>
    <recommendedName>
        <fullName evidence="4 16">Guanylate cyclase</fullName>
        <ecNumber evidence="4 16">4.6.1.2</ecNumber>
    </recommendedName>
</protein>
<dbReference type="GO" id="GO:0005524">
    <property type="term" value="F:ATP binding"/>
    <property type="evidence" value="ECO:0007669"/>
    <property type="project" value="InterPro"/>
</dbReference>
<evidence type="ECO:0000256" key="5">
    <source>
        <dbReference type="ARBA" id="ARBA00022475"/>
    </source>
</evidence>
<keyword evidence="10 17" id="KW-0472">Membrane</keyword>
<dbReference type="InterPro" id="IPR050401">
    <property type="entry name" value="Cyclic_nucleotide_synthase"/>
</dbReference>
<dbReference type="SUPFAM" id="SSF55073">
    <property type="entry name" value="Nucleotide cyclase"/>
    <property type="match status" value="1"/>
</dbReference>
<dbReference type="InterPro" id="IPR001054">
    <property type="entry name" value="A/G_cyclase"/>
</dbReference>
<comment type="catalytic activity">
    <reaction evidence="1 16">
        <text>GTP = 3',5'-cyclic GMP + diphosphate</text>
        <dbReference type="Rhea" id="RHEA:13665"/>
        <dbReference type="ChEBI" id="CHEBI:33019"/>
        <dbReference type="ChEBI" id="CHEBI:37565"/>
        <dbReference type="ChEBI" id="CHEBI:57746"/>
        <dbReference type="EC" id="4.6.1.2"/>
    </reaction>
</comment>
<keyword evidence="14 16" id="KW-0141">cGMP biosynthesis</keyword>
<comment type="similarity">
    <text evidence="15">Belongs to the adenylyl cyclase class-4/guanylyl cyclase family.</text>
</comment>
<dbReference type="InterPro" id="IPR000719">
    <property type="entry name" value="Prot_kinase_dom"/>
</dbReference>
<evidence type="ECO:0000256" key="17">
    <source>
        <dbReference type="SAM" id="Phobius"/>
    </source>
</evidence>
<dbReference type="WBParaSite" id="TCONS_00004010.p1">
    <property type="protein sequence ID" value="TCONS_00004010.p1"/>
    <property type="gene ID" value="XLOC_000875"/>
</dbReference>
<evidence type="ECO:0000256" key="13">
    <source>
        <dbReference type="ARBA" id="ARBA00023239"/>
    </source>
</evidence>
<evidence type="ECO:0000256" key="3">
    <source>
        <dbReference type="ARBA" id="ARBA00004479"/>
    </source>
</evidence>
<dbReference type="Gene3D" id="3.40.50.2300">
    <property type="match status" value="1"/>
</dbReference>
<dbReference type="SMART" id="SM00044">
    <property type="entry name" value="CYCc"/>
    <property type="match status" value="1"/>
</dbReference>
<dbReference type="PANTHER" id="PTHR11920">
    <property type="entry name" value="GUANYLYL CYCLASE"/>
    <property type="match status" value="1"/>
</dbReference>
<evidence type="ECO:0000256" key="14">
    <source>
        <dbReference type="ARBA" id="ARBA00023293"/>
    </source>
</evidence>
<feature type="transmembrane region" description="Helical" evidence="17">
    <location>
        <begin position="474"/>
        <end position="497"/>
    </location>
</feature>
<dbReference type="PROSITE" id="PS00452">
    <property type="entry name" value="GUANYLATE_CYCLASE_1"/>
    <property type="match status" value="1"/>
</dbReference>
<dbReference type="Pfam" id="PF01094">
    <property type="entry name" value="ANF_receptor"/>
    <property type="match status" value="1"/>
</dbReference>
<evidence type="ECO:0000256" key="7">
    <source>
        <dbReference type="ARBA" id="ARBA00022729"/>
    </source>
</evidence>
<evidence type="ECO:0000256" key="15">
    <source>
        <dbReference type="RuleBase" id="RU000405"/>
    </source>
</evidence>
<reference evidence="21" key="1">
    <citation type="submission" date="2024-02" db="UniProtKB">
        <authorList>
            <consortium name="WormBaseParasite"/>
        </authorList>
    </citation>
    <scope>IDENTIFICATION</scope>
</reference>
<evidence type="ECO:0000256" key="16">
    <source>
        <dbReference type="RuleBase" id="RU003431"/>
    </source>
</evidence>
<dbReference type="Pfam" id="PF00211">
    <property type="entry name" value="Guanylate_cyc"/>
    <property type="match status" value="1"/>
</dbReference>
<sequence>THLLRGEIHCAKSLAFVMSSENPRYSIQRIKGCYNNIGTIYNPEVVLSSYNNGSRQMTLNDRFNFLRRGYSKIKGIILSTNVAFLRSDSNTSVACAIGIEHAMSAGQCQDNFFLLYGDACVVDSDALGTVKACGYFYNENAKVIVGPECYDETSHLSFLSYHWKIPLFSQSGKIWFGYNNTIYPTVIHTSFLNVVLYADSLMLFMNRFNLSSITFLGPKNEKDIHFKPLFEAVDRYFKVFYTNITTNIISIDESMLSYYNPRDIGLISFIKLIVIDTEFNDLNNVLQQMEIPTLYNHGYVFILLCSQYSSVCASKFNKFISDYSMLLLGPYFENYTNIDSLMRQYFRDSYNRLKGIEYLSAYISCYSSCVASKINTNLDGTSVANSMKGKQLNTLLGNYAFDQMPSILITQSFSQYNSQNNSFIDLILSKPISSNCKDNRCFSLDFIVNNDKFWQSQLASPLTHCHLFKNCTNYLVIILCVTGAVILIIILILIYMLRRQRRLNIYRMNWKIPKNQFKVIENKVSNSKNKQGNTTETLSSKRRFIHAYAIVDTTKAEFLQLRQLKKIVWSKPEIKFITELKKISHDNLTNFLGVNYNDTDKFYMLSTLVDRASLEDFVDDPDFTLDITFKSAFIRDILKGLQYLHKSYIGYHGLLNIQTCLIDANWVLKLSNFGITNILHNLIQDEVLKNIELINLHFYQTISPENLKGCNFGINYPMGSQNGDIYSFGIVLYRLTYRYGPFDNVSMVPKDILKGIVENTIEPVFDETLEDSSFLDLMKNCLKYNHLERPSLKTLESNIKTILHSTRGNLVDQMINMNEKYAQDLERVVAERTNMLVEAQQQTDRLLSEMLPPSIAETLKNSGTVEPKLYESATVCFVQICDFPKFMEENLPPAVMQFLNDVFNMFDEVIHNYDCYKVETIGDTYMVVSGVPKENEGKHVFVIAEVAISLRSHSLHFNVPVKPDWKLQVRIGFHCGPIAAGVIGIKAPRYCLFGDTVNFASRMESNCPPNQIQVSESTALKLMENPEYRLIKRGIVKVKGKGDVNTYWLNEHFHPTEDSSN</sequence>
<evidence type="ECO:0000256" key="9">
    <source>
        <dbReference type="ARBA" id="ARBA00022989"/>
    </source>
</evidence>
<organism evidence="20 21">
    <name type="scientific">Strongyloides stercoralis</name>
    <name type="common">Threadworm</name>
    <dbReference type="NCBI Taxonomy" id="6248"/>
    <lineage>
        <taxon>Eukaryota</taxon>
        <taxon>Metazoa</taxon>
        <taxon>Ecdysozoa</taxon>
        <taxon>Nematoda</taxon>
        <taxon>Chromadorea</taxon>
        <taxon>Rhabditida</taxon>
        <taxon>Tylenchina</taxon>
        <taxon>Panagrolaimomorpha</taxon>
        <taxon>Strongyloidoidea</taxon>
        <taxon>Strongyloididae</taxon>
        <taxon>Strongyloides</taxon>
    </lineage>
</organism>
<proteinExistence type="inferred from homology"/>
<dbReference type="PROSITE" id="PS50011">
    <property type="entry name" value="PROTEIN_KINASE_DOM"/>
    <property type="match status" value="1"/>
</dbReference>
<dbReference type="GO" id="GO:0005886">
    <property type="term" value="C:plasma membrane"/>
    <property type="evidence" value="ECO:0007669"/>
    <property type="project" value="UniProtKB-SubCell"/>
</dbReference>
<dbReference type="Gene3D" id="3.30.70.1230">
    <property type="entry name" value="Nucleotide cyclase"/>
    <property type="match status" value="1"/>
</dbReference>
<evidence type="ECO:0000313" key="20">
    <source>
        <dbReference type="Proteomes" id="UP000035681"/>
    </source>
</evidence>
<keyword evidence="9 17" id="KW-1133">Transmembrane helix</keyword>
<dbReference type="InterPro" id="IPR028082">
    <property type="entry name" value="Peripla_BP_I"/>
</dbReference>
<feature type="domain" description="Guanylate cyclase" evidence="19">
    <location>
        <begin position="874"/>
        <end position="1004"/>
    </location>
</feature>
<feature type="domain" description="Protein kinase" evidence="18">
    <location>
        <begin position="506"/>
        <end position="803"/>
    </location>
</feature>
<dbReference type="EC" id="4.6.1.2" evidence="4 16"/>
<dbReference type="InterPro" id="IPR029787">
    <property type="entry name" value="Nucleotide_cyclase"/>
</dbReference>
<keyword evidence="20" id="KW-1185">Reference proteome</keyword>
<dbReference type="FunFam" id="3.30.70.1230:FF:000050">
    <property type="entry name" value="Guanylate cyclase"/>
    <property type="match status" value="1"/>
</dbReference>
<evidence type="ECO:0000256" key="2">
    <source>
        <dbReference type="ARBA" id="ARBA00004236"/>
    </source>
</evidence>
<dbReference type="GO" id="GO:0004383">
    <property type="term" value="F:guanylate cyclase activity"/>
    <property type="evidence" value="ECO:0007669"/>
    <property type="project" value="UniProtKB-EC"/>
</dbReference>
<accession>A0AAF5D062</accession>
<dbReference type="SUPFAM" id="SSF56112">
    <property type="entry name" value="Protein kinase-like (PK-like)"/>
    <property type="match status" value="1"/>
</dbReference>
<dbReference type="GO" id="GO:0004672">
    <property type="term" value="F:protein kinase activity"/>
    <property type="evidence" value="ECO:0007669"/>
    <property type="project" value="InterPro"/>
</dbReference>
<dbReference type="InterPro" id="IPR001245">
    <property type="entry name" value="Ser-Thr/Tyr_kinase_cat_dom"/>
</dbReference>
<dbReference type="GO" id="GO:0007168">
    <property type="term" value="P:receptor guanylyl cyclase signaling pathway"/>
    <property type="evidence" value="ECO:0007669"/>
    <property type="project" value="TreeGrafter"/>
</dbReference>
<evidence type="ECO:0000256" key="11">
    <source>
        <dbReference type="ARBA" id="ARBA00023170"/>
    </source>
</evidence>
<evidence type="ECO:0000256" key="10">
    <source>
        <dbReference type="ARBA" id="ARBA00023136"/>
    </source>
</evidence>
<dbReference type="PANTHER" id="PTHR11920:SF355">
    <property type="entry name" value="RECEPTOR-TYPE GUANYLATE CYCLASE GCY-10-RELATED"/>
    <property type="match status" value="1"/>
</dbReference>
<keyword evidence="5" id="KW-1003">Cell membrane</keyword>
<evidence type="ECO:0000256" key="4">
    <source>
        <dbReference type="ARBA" id="ARBA00012202"/>
    </source>
</evidence>
<dbReference type="Pfam" id="PF07714">
    <property type="entry name" value="PK_Tyr_Ser-Thr"/>
    <property type="match status" value="1"/>
</dbReference>
<dbReference type="SUPFAM" id="SSF53822">
    <property type="entry name" value="Periplasmic binding protein-like I"/>
    <property type="match status" value="1"/>
</dbReference>
<dbReference type="InterPro" id="IPR011009">
    <property type="entry name" value="Kinase-like_dom_sf"/>
</dbReference>
<dbReference type="PROSITE" id="PS50125">
    <property type="entry name" value="GUANYLATE_CYCLASE_2"/>
    <property type="match status" value="1"/>
</dbReference>
<dbReference type="GO" id="GO:0035556">
    <property type="term" value="P:intracellular signal transduction"/>
    <property type="evidence" value="ECO:0007669"/>
    <property type="project" value="InterPro"/>
</dbReference>
<dbReference type="Gene3D" id="1.10.510.10">
    <property type="entry name" value="Transferase(Phosphotransferase) domain 1"/>
    <property type="match status" value="1"/>
</dbReference>
<dbReference type="GO" id="GO:0001653">
    <property type="term" value="F:peptide receptor activity"/>
    <property type="evidence" value="ECO:0007669"/>
    <property type="project" value="TreeGrafter"/>
</dbReference>
<evidence type="ECO:0000259" key="18">
    <source>
        <dbReference type="PROSITE" id="PS50011"/>
    </source>
</evidence>
<evidence type="ECO:0000256" key="6">
    <source>
        <dbReference type="ARBA" id="ARBA00022692"/>
    </source>
</evidence>
<keyword evidence="8" id="KW-0547">Nucleotide-binding</keyword>
<keyword evidence="11" id="KW-0675">Receptor</keyword>
<dbReference type="AlphaFoldDB" id="A0AAF5D062"/>
<evidence type="ECO:0000256" key="8">
    <source>
        <dbReference type="ARBA" id="ARBA00022741"/>
    </source>
</evidence>
<keyword evidence="12" id="KW-0325">Glycoprotein</keyword>
<evidence type="ECO:0000256" key="1">
    <source>
        <dbReference type="ARBA" id="ARBA00001436"/>
    </source>
</evidence>
<keyword evidence="6 17" id="KW-0812">Transmembrane</keyword>
<dbReference type="CDD" id="cd07302">
    <property type="entry name" value="CHD"/>
    <property type="match status" value="1"/>
</dbReference>